<name>A0ABS8VMB8_DATST</name>
<dbReference type="EMBL" id="JACEIK010005422">
    <property type="protein sequence ID" value="MCE0481467.1"/>
    <property type="molecule type" value="Genomic_DNA"/>
</dbReference>
<sequence>TSEERKVRGPTLLKDIWKLPLGKTVDVPFNSRNQAIGKDGRKLASFLGIIAKTPKLTSLHINDWRSFDKNEKKKLVEFVRTKDVLLKKKPNRIPRDQCTGLVSYWVSEKAKRRSQTIRNNRAKQKMRHTGGSKSIATLMDEKDMGDELS</sequence>
<dbReference type="Pfam" id="PF03004">
    <property type="entry name" value="Transposase_24"/>
    <property type="match status" value="1"/>
</dbReference>
<proteinExistence type="predicted"/>
<evidence type="ECO:0000313" key="3">
    <source>
        <dbReference type="Proteomes" id="UP000823775"/>
    </source>
</evidence>
<comment type="caution">
    <text evidence="2">The sequence shown here is derived from an EMBL/GenBank/DDBJ whole genome shotgun (WGS) entry which is preliminary data.</text>
</comment>
<reference evidence="2 3" key="1">
    <citation type="journal article" date="2021" name="BMC Genomics">
        <title>Datura genome reveals duplications of psychoactive alkaloid biosynthetic genes and high mutation rate following tissue culture.</title>
        <authorList>
            <person name="Rajewski A."/>
            <person name="Carter-House D."/>
            <person name="Stajich J."/>
            <person name="Litt A."/>
        </authorList>
    </citation>
    <scope>NUCLEOTIDE SEQUENCE [LARGE SCALE GENOMIC DNA]</scope>
    <source>
        <strain evidence="2">AR-01</strain>
    </source>
</reference>
<organism evidence="2 3">
    <name type="scientific">Datura stramonium</name>
    <name type="common">Jimsonweed</name>
    <name type="synonym">Common thornapple</name>
    <dbReference type="NCBI Taxonomy" id="4076"/>
    <lineage>
        <taxon>Eukaryota</taxon>
        <taxon>Viridiplantae</taxon>
        <taxon>Streptophyta</taxon>
        <taxon>Embryophyta</taxon>
        <taxon>Tracheophyta</taxon>
        <taxon>Spermatophyta</taxon>
        <taxon>Magnoliopsida</taxon>
        <taxon>eudicotyledons</taxon>
        <taxon>Gunneridae</taxon>
        <taxon>Pentapetalae</taxon>
        <taxon>asterids</taxon>
        <taxon>lamiids</taxon>
        <taxon>Solanales</taxon>
        <taxon>Solanaceae</taxon>
        <taxon>Solanoideae</taxon>
        <taxon>Datureae</taxon>
        <taxon>Datura</taxon>
    </lineage>
</organism>
<accession>A0ABS8VMB8</accession>
<evidence type="ECO:0000313" key="2">
    <source>
        <dbReference type="EMBL" id="MCE0481467.1"/>
    </source>
</evidence>
<feature type="compositionally biased region" description="Basic residues" evidence="1">
    <location>
        <begin position="119"/>
        <end position="130"/>
    </location>
</feature>
<dbReference type="PANTHER" id="PTHR33144:SF46">
    <property type="entry name" value="OS04G0610000 PROTEIN"/>
    <property type="match status" value="1"/>
</dbReference>
<dbReference type="InterPro" id="IPR004252">
    <property type="entry name" value="Probable_transposase_24"/>
</dbReference>
<keyword evidence="3" id="KW-1185">Reference proteome</keyword>
<dbReference type="PANTHER" id="PTHR33144">
    <property type="entry name" value="OS10G0409366 PROTEIN-RELATED"/>
    <property type="match status" value="1"/>
</dbReference>
<gene>
    <name evidence="2" type="ORF">HAX54_039242</name>
</gene>
<evidence type="ECO:0000256" key="1">
    <source>
        <dbReference type="SAM" id="MobiDB-lite"/>
    </source>
</evidence>
<protein>
    <submittedName>
        <fullName evidence="2">Uncharacterized protein</fullName>
    </submittedName>
</protein>
<feature type="region of interest" description="Disordered" evidence="1">
    <location>
        <begin position="119"/>
        <end position="149"/>
    </location>
</feature>
<feature type="non-terminal residue" evidence="2">
    <location>
        <position position="1"/>
    </location>
</feature>
<dbReference type="Proteomes" id="UP000823775">
    <property type="component" value="Unassembled WGS sequence"/>
</dbReference>